<proteinExistence type="predicted"/>
<dbReference type="AlphaFoldDB" id="A0A380CCP3"/>
<dbReference type="EMBL" id="UGYW01000002">
    <property type="protein sequence ID" value="SUJ17685.1"/>
    <property type="molecule type" value="Genomic_DNA"/>
</dbReference>
<protein>
    <submittedName>
        <fullName evidence="1">Uncharacterized protein</fullName>
    </submittedName>
</protein>
<organism evidence="1 2">
    <name type="scientific">Sphingobacterium spiritivorum</name>
    <name type="common">Flavobacterium spiritivorum</name>
    <dbReference type="NCBI Taxonomy" id="258"/>
    <lineage>
        <taxon>Bacteria</taxon>
        <taxon>Pseudomonadati</taxon>
        <taxon>Bacteroidota</taxon>
        <taxon>Sphingobacteriia</taxon>
        <taxon>Sphingobacteriales</taxon>
        <taxon>Sphingobacteriaceae</taxon>
        <taxon>Sphingobacterium</taxon>
    </lineage>
</organism>
<name>A0A380CCP3_SPHSI</name>
<evidence type="ECO:0000313" key="2">
    <source>
        <dbReference type="Proteomes" id="UP000254893"/>
    </source>
</evidence>
<dbReference type="Proteomes" id="UP000254893">
    <property type="component" value="Unassembled WGS sequence"/>
</dbReference>
<reference evidence="1 2" key="1">
    <citation type="submission" date="2018-06" db="EMBL/GenBank/DDBJ databases">
        <authorList>
            <consortium name="Pathogen Informatics"/>
            <person name="Doyle S."/>
        </authorList>
    </citation>
    <scope>NUCLEOTIDE SEQUENCE [LARGE SCALE GENOMIC DNA]</scope>
    <source>
        <strain evidence="1 2">NCTC11388</strain>
    </source>
</reference>
<gene>
    <name evidence="1" type="ORF">NCTC11388_02683</name>
</gene>
<evidence type="ECO:0000313" key="1">
    <source>
        <dbReference type="EMBL" id="SUJ17685.1"/>
    </source>
</evidence>
<sequence length="187" mass="22024">MMLRKSTFYYVCGMVSLRYRRSGFIHALTSNTRHGTHSPFVYKLADEAIYQRSAKGVEINLTGWNTKKKAVLARILYHLGIQSVHSLSDNRGNEAEKDVAETPEDCFKQAILISKDELPEQGLFHRTGRHTIYIWDEPYFNRERQSAWQQVQQAERVTLTIDLFYFGLIIFRQGQRKQNFKLRFPRF</sequence>
<accession>A0A380CCP3</accession>